<dbReference type="EMBL" id="JAYMYS010000006">
    <property type="protein sequence ID" value="KAK7388030.1"/>
    <property type="molecule type" value="Genomic_DNA"/>
</dbReference>
<comment type="caution">
    <text evidence="1">The sequence shown here is derived from an EMBL/GenBank/DDBJ whole genome shotgun (WGS) entry which is preliminary data.</text>
</comment>
<sequence>MTLKRYDFVDIIALTMEYEKTSIDPTNYTKAMPNADYERLKISMKEEYDFSMKKEKRAPQGEITLSLLKRKCIYIDRPIECHVIDPREFVFQRPRSALQSNWGRGW</sequence>
<proteinExistence type="predicted"/>
<accession>A0AAN9S297</accession>
<organism evidence="1 2">
    <name type="scientific">Psophocarpus tetragonolobus</name>
    <name type="common">Winged bean</name>
    <name type="synonym">Dolichos tetragonolobus</name>
    <dbReference type="NCBI Taxonomy" id="3891"/>
    <lineage>
        <taxon>Eukaryota</taxon>
        <taxon>Viridiplantae</taxon>
        <taxon>Streptophyta</taxon>
        <taxon>Embryophyta</taxon>
        <taxon>Tracheophyta</taxon>
        <taxon>Spermatophyta</taxon>
        <taxon>Magnoliopsida</taxon>
        <taxon>eudicotyledons</taxon>
        <taxon>Gunneridae</taxon>
        <taxon>Pentapetalae</taxon>
        <taxon>rosids</taxon>
        <taxon>fabids</taxon>
        <taxon>Fabales</taxon>
        <taxon>Fabaceae</taxon>
        <taxon>Papilionoideae</taxon>
        <taxon>50 kb inversion clade</taxon>
        <taxon>NPAAA clade</taxon>
        <taxon>indigoferoid/millettioid clade</taxon>
        <taxon>Phaseoleae</taxon>
        <taxon>Psophocarpus</taxon>
    </lineage>
</organism>
<gene>
    <name evidence="1" type="ORF">VNO78_22831</name>
</gene>
<dbReference type="Proteomes" id="UP001386955">
    <property type="component" value="Unassembled WGS sequence"/>
</dbReference>
<protein>
    <submittedName>
        <fullName evidence="1">Uncharacterized protein</fullName>
    </submittedName>
</protein>
<evidence type="ECO:0000313" key="2">
    <source>
        <dbReference type="Proteomes" id="UP001386955"/>
    </source>
</evidence>
<name>A0AAN9S297_PSOTE</name>
<evidence type="ECO:0000313" key="1">
    <source>
        <dbReference type="EMBL" id="KAK7388030.1"/>
    </source>
</evidence>
<reference evidence="1 2" key="1">
    <citation type="submission" date="2024-01" db="EMBL/GenBank/DDBJ databases">
        <title>The genomes of 5 underutilized Papilionoideae crops provide insights into root nodulation and disease resistanc.</title>
        <authorList>
            <person name="Jiang F."/>
        </authorList>
    </citation>
    <scope>NUCLEOTIDE SEQUENCE [LARGE SCALE GENOMIC DNA]</scope>
    <source>
        <strain evidence="1">DUOXIRENSHENG_FW03</strain>
        <tissue evidence="1">Leaves</tissue>
    </source>
</reference>
<dbReference type="AlphaFoldDB" id="A0AAN9S297"/>
<keyword evidence="2" id="KW-1185">Reference proteome</keyword>